<evidence type="ECO:0000313" key="3">
    <source>
        <dbReference type="Proteomes" id="UP000192907"/>
    </source>
</evidence>
<accession>A0A1Y6BAU1</accession>
<dbReference type="STRING" id="1513793.SAMN06296036_101422"/>
<dbReference type="PANTHER" id="PTHR12126:SF11">
    <property type="entry name" value="NADH DEHYDROGENASE [UBIQUINONE] 1 ALPHA SUBCOMPLEX SUBUNIT 9, MITOCHONDRIAL"/>
    <property type="match status" value="1"/>
</dbReference>
<dbReference type="AlphaFoldDB" id="A0A1Y6BAU1"/>
<name>A0A1Y6BAU1_9BACT</name>
<protein>
    <submittedName>
        <fullName evidence="2">Uncharacterized conserved protein YbjT, contains NAD(P)-binding and DUF2867 domains</fullName>
    </submittedName>
</protein>
<evidence type="ECO:0000313" key="2">
    <source>
        <dbReference type="EMBL" id="SME91096.1"/>
    </source>
</evidence>
<dbReference type="Pfam" id="PF13460">
    <property type="entry name" value="NAD_binding_10"/>
    <property type="match status" value="1"/>
</dbReference>
<proteinExistence type="predicted"/>
<dbReference type="InterPro" id="IPR036291">
    <property type="entry name" value="NAD(P)-bd_dom_sf"/>
</dbReference>
<feature type="domain" description="NAD(P)-binding" evidence="1">
    <location>
        <begin position="22"/>
        <end position="153"/>
    </location>
</feature>
<dbReference type="EMBL" id="FWZT01000001">
    <property type="protein sequence ID" value="SME91096.1"/>
    <property type="molecule type" value="Genomic_DNA"/>
</dbReference>
<reference evidence="3" key="1">
    <citation type="submission" date="2017-04" db="EMBL/GenBank/DDBJ databases">
        <authorList>
            <person name="Varghese N."/>
            <person name="Submissions S."/>
        </authorList>
    </citation>
    <scope>NUCLEOTIDE SEQUENCE [LARGE SCALE GENOMIC DNA]</scope>
    <source>
        <strain evidence="3">RKEM611</strain>
    </source>
</reference>
<dbReference type="SUPFAM" id="SSF51735">
    <property type="entry name" value="NAD(P)-binding Rossmann-fold domains"/>
    <property type="match status" value="1"/>
</dbReference>
<keyword evidence="3" id="KW-1185">Reference proteome</keyword>
<dbReference type="Gene3D" id="3.40.50.720">
    <property type="entry name" value="NAD(P)-binding Rossmann-like Domain"/>
    <property type="match status" value="1"/>
</dbReference>
<dbReference type="InterPro" id="IPR016040">
    <property type="entry name" value="NAD(P)-bd_dom"/>
</dbReference>
<dbReference type="Proteomes" id="UP000192907">
    <property type="component" value="Unassembled WGS sequence"/>
</dbReference>
<gene>
    <name evidence="2" type="ORF">SAMN06296036_101422</name>
</gene>
<organism evidence="2 3">
    <name type="scientific">Pseudobacteriovorax antillogorgiicola</name>
    <dbReference type="NCBI Taxonomy" id="1513793"/>
    <lineage>
        <taxon>Bacteria</taxon>
        <taxon>Pseudomonadati</taxon>
        <taxon>Bdellovibrionota</taxon>
        <taxon>Oligoflexia</taxon>
        <taxon>Oligoflexales</taxon>
        <taxon>Pseudobacteriovoracaceae</taxon>
        <taxon>Pseudobacteriovorax</taxon>
    </lineage>
</organism>
<sequence length="325" mass="36016">MGKNKQDVTRTDSAEDAILVAGGSGFIGRHLVPFLADRGHSVVSMYHMRLPEPYPNVFPVCSDLGSVDLLAAPLRGVETVIFLAWENNFMGSSDEIKFDPSYKRCSTNVRLLSNLLTAMEKAETKRIIFLSAVGANRRAKLPFLKEKYLAEVAVLNSKVPEKIIVRSNLVYHPDSAHDQFIKSVMNVMKFPGVYPVPRVDDKIAPVHIDDLCQILGDASEYEMEQPSAIVEVAGPDDLRVEDIFRLVSEKFSKGARIQLRGSLGNSLVPIFERRGEHYSPSGPKVKDYLSIANIRDSNTETDNPISGVLLKKTRGFREALGAISK</sequence>
<evidence type="ECO:0000259" key="1">
    <source>
        <dbReference type="Pfam" id="PF13460"/>
    </source>
</evidence>
<dbReference type="InterPro" id="IPR051207">
    <property type="entry name" value="ComplexI_NDUFA9_subunit"/>
</dbReference>
<dbReference type="PANTHER" id="PTHR12126">
    <property type="entry name" value="NADH-UBIQUINONE OXIDOREDUCTASE 39 KDA SUBUNIT-RELATED"/>
    <property type="match status" value="1"/>
</dbReference>
<dbReference type="GO" id="GO:0044877">
    <property type="term" value="F:protein-containing complex binding"/>
    <property type="evidence" value="ECO:0007669"/>
    <property type="project" value="TreeGrafter"/>
</dbReference>